<feature type="compositionally biased region" description="Low complexity" evidence="1">
    <location>
        <begin position="9"/>
        <end position="32"/>
    </location>
</feature>
<evidence type="ECO:0000313" key="2">
    <source>
        <dbReference type="EMBL" id="ADD42611.1"/>
    </source>
</evidence>
<sequence>MLAVSLAACSGAEEGSSSDNENAASKAAASAKDGTDYDACGDGRCEVAVSKKVEFKVDGGETKKKISVTDISTKEVAVECTFGSAGNGGEVSAVVAAGKESALGCQDLDVRISDVADGTAVLTLSPGDNPLG</sequence>
<dbReference type="AlphaFoldDB" id="D3Q9C9"/>
<evidence type="ECO:0000256" key="1">
    <source>
        <dbReference type="SAM" id="MobiDB-lite"/>
    </source>
</evidence>
<dbReference type="HOGENOM" id="CLU_1915809_0_0_11"/>
<dbReference type="EMBL" id="CP001778">
    <property type="protein sequence ID" value="ADD42611.1"/>
    <property type="molecule type" value="Genomic_DNA"/>
</dbReference>
<protein>
    <submittedName>
        <fullName evidence="2">Uncharacterized protein</fullName>
    </submittedName>
</protein>
<organism evidence="2 3">
    <name type="scientific">Stackebrandtia nassauensis (strain DSM 44728 / CIP 108903 / NRRL B-16338 / NBRC 102104 / LLR-40K-21)</name>
    <dbReference type="NCBI Taxonomy" id="446470"/>
    <lineage>
        <taxon>Bacteria</taxon>
        <taxon>Bacillati</taxon>
        <taxon>Actinomycetota</taxon>
        <taxon>Actinomycetes</taxon>
        <taxon>Glycomycetales</taxon>
        <taxon>Glycomycetaceae</taxon>
        <taxon>Stackebrandtia</taxon>
    </lineage>
</organism>
<feature type="region of interest" description="Disordered" evidence="1">
    <location>
        <begin position="9"/>
        <end position="37"/>
    </location>
</feature>
<keyword evidence="3" id="KW-1185">Reference proteome</keyword>
<name>D3Q9C9_STANL</name>
<accession>D3Q9C9</accession>
<dbReference type="Proteomes" id="UP000000844">
    <property type="component" value="Chromosome"/>
</dbReference>
<reference evidence="2 3" key="1">
    <citation type="journal article" date="2009" name="Stand. Genomic Sci.">
        <title>Complete genome sequence of Stackebrandtia nassauensis type strain (LLR-40K-21).</title>
        <authorList>
            <person name="Munk C."/>
            <person name="Lapidus A."/>
            <person name="Copeland A."/>
            <person name="Jando M."/>
            <person name="Mayilraj S."/>
            <person name="Glavina Del Rio T."/>
            <person name="Nolan M."/>
            <person name="Chen F."/>
            <person name="Lucas S."/>
            <person name="Tice H."/>
            <person name="Cheng J.F."/>
            <person name="Han C."/>
            <person name="Detter J.C."/>
            <person name="Bruce D."/>
            <person name="Goodwin L."/>
            <person name="Chain P."/>
            <person name="Pitluck S."/>
            <person name="Goker M."/>
            <person name="Ovchinikova G."/>
            <person name="Pati A."/>
            <person name="Ivanova N."/>
            <person name="Mavromatis K."/>
            <person name="Chen A."/>
            <person name="Palaniappan K."/>
            <person name="Land M."/>
            <person name="Hauser L."/>
            <person name="Chang Y.J."/>
            <person name="Jeffries C.D."/>
            <person name="Bristow J."/>
            <person name="Eisen J.A."/>
            <person name="Markowitz V."/>
            <person name="Hugenholtz P."/>
            <person name="Kyrpides N.C."/>
            <person name="Klenk H.P."/>
        </authorList>
    </citation>
    <scope>NUCLEOTIDE SEQUENCE [LARGE SCALE GENOMIC DNA]</scope>
    <source>
        <strain evidence="3">DSM 44728 / CIP 108903 / NRRL B-16338 / NBRC 102104 / LLR-40K-21</strain>
    </source>
</reference>
<dbReference type="KEGG" id="sna:Snas_2936"/>
<evidence type="ECO:0000313" key="3">
    <source>
        <dbReference type="Proteomes" id="UP000000844"/>
    </source>
</evidence>
<gene>
    <name evidence="2" type="ordered locus">Snas_2936</name>
</gene>
<proteinExistence type="predicted"/>